<dbReference type="InterPro" id="IPR013882">
    <property type="entry name" value="Ctp1_C"/>
</dbReference>
<dbReference type="PANTHER" id="PTHR15107:SF0">
    <property type="entry name" value="DNA ENDONUCLEASE ACTIVATOR CTP1 C-TERMINAL DOMAIN-CONTAINING PROTEIN"/>
    <property type="match status" value="1"/>
</dbReference>
<proteinExistence type="predicted"/>
<name>A0A2H3J765_WOLCO</name>
<accession>A0A2H3J765</accession>
<dbReference type="PANTHER" id="PTHR15107">
    <property type="entry name" value="RETINOBLASTOMA BINDING PROTEIN 8"/>
    <property type="match status" value="1"/>
</dbReference>
<dbReference type="Pfam" id="PF08573">
    <property type="entry name" value="SAE2"/>
    <property type="match status" value="1"/>
</dbReference>
<evidence type="ECO:0000256" key="3">
    <source>
        <dbReference type="ARBA" id="ARBA00023242"/>
    </source>
</evidence>
<dbReference type="OMA" id="MINPDAN"/>
<reference evidence="6 7" key="1">
    <citation type="journal article" date="2012" name="Science">
        <title>The Paleozoic origin of enzymatic lignin decomposition reconstructed from 31 fungal genomes.</title>
        <authorList>
            <person name="Floudas D."/>
            <person name="Binder M."/>
            <person name="Riley R."/>
            <person name="Barry K."/>
            <person name="Blanchette R.A."/>
            <person name="Henrissat B."/>
            <person name="Martinez A.T."/>
            <person name="Otillar R."/>
            <person name="Spatafora J.W."/>
            <person name="Yadav J.S."/>
            <person name="Aerts A."/>
            <person name="Benoit I."/>
            <person name="Boyd A."/>
            <person name="Carlson A."/>
            <person name="Copeland A."/>
            <person name="Coutinho P.M."/>
            <person name="de Vries R.P."/>
            <person name="Ferreira P."/>
            <person name="Findley K."/>
            <person name="Foster B."/>
            <person name="Gaskell J."/>
            <person name="Glotzer D."/>
            <person name="Gorecki P."/>
            <person name="Heitman J."/>
            <person name="Hesse C."/>
            <person name="Hori C."/>
            <person name="Igarashi K."/>
            <person name="Jurgens J.A."/>
            <person name="Kallen N."/>
            <person name="Kersten P."/>
            <person name="Kohler A."/>
            <person name="Kuees U."/>
            <person name="Kumar T.K.A."/>
            <person name="Kuo A."/>
            <person name="LaButti K."/>
            <person name="Larrondo L.F."/>
            <person name="Lindquist E."/>
            <person name="Ling A."/>
            <person name="Lombard V."/>
            <person name="Lucas S."/>
            <person name="Lundell T."/>
            <person name="Martin R."/>
            <person name="McLaughlin D.J."/>
            <person name="Morgenstern I."/>
            <person name="Morin E."/>
            <person name="Murat C."/>
            <person name="Nagy L.G."/>
            <person name="Nolan M."/>
            <person name="Ohm R.A."/>
            <person name="Patyshakuliyeva A."/>
            <person name="Rokas A."/>
            <person name="Ruiz-Duenas F.J."/>
            <person name="Sabat G."/>
            <person name="Salamov A."/>
            <person name="Samejima M."/>
            <person name="Schmutz J."/>
            <person name="Slot J.C."/>
            <person name="St John F."/>
            <person name="Stenlid J."/>
            <person name="Sun H."/>
            <person name="Sun S."/>
            <person name="Syed K."/>
            <person name="Tsang A."/>
            <person name="Wiebenga A."/>
            <person name="Young D."/>
            <person name="Pisabarro A."/>
            <person name="Eastwood D.C."/>
            <person name="Martin F."/>
            <person name="Cullen D."/>
            <person name="Grigoriev I.V."/>
            <person name="Hibbett D.S."/>
        </authorList>
    </citation>
    <scope>NUCLEOTIDE SEQUENCE [LARGE SCALE GENOMIC DNA]</scope>
    <source>
        <strain evidence="6 7">MD-104</strain>
    </source>
</reference>
<dbReference type="GO" id="GO:0003684">
    <property type="term" value="F:damaged DNA binding"/>
    <property type="evidence" value="ECO:0007669"/>
    <property type="project" value="TreeGrafter"/>
</dbReference>
<dbReference type="EMBL" id="KB467931">
    <property type="protein sequence ID" value="PCH37485.1"/>
    <property type="molecule type" value="Genomic_DNA"/>
</dbReference>
<dbReference type="GO" id="GO:0010792">
    <property type="term" value="P:DNA double-strand break processing involved in repair via single-strand annealing"/>
    <property type="evidence" value="ECO:0007669"/>
    <property type="project" value="TreeGrafter"/>
</dbReference>
<protein>
    <recommendedName>
        <fullName evidence="5">DNA endonuclease activator Ctp1 C-terminal domain-containing protein</fullName>
    </recommendedName>
</protein>
<feature type="domain" description="DNA endonuclease activator Ctp1 C-terminal" evidence="5">
    <location>
        <begin position="38"/>
        <end position="149"/>
    </location>
</feature>
<keyword evidence="3" id="KW-0539">Nucleus</keyword>
<keyword evidence="2" id="KW-0227">DNA damage</keyword>
<dbReference type="STRING" id="742152.A0A2H3J765"/>
<gene>
    <name evidence="6" type="ORF">WOLCODRAFT_84239</name>
</gene>
<dbReference type="GO" id="GO:0005634">
    <property type="term" value="C:nucleus"/>
    <property type="evidence" value="ECO:0007669"/>
    <property type="project" value="UniProtKB-SubCell"/>
</dbReference>
<dbReference type="InterPro" id="IPR033316">
    <property type="entry name" value="RBBP8-like"/>
</dbReference>
<feature type="region of interest" description="Disordered" evidence="4">
    <location>
        <begin position="103"/>
        <end position="143"/>
    </location>
</feature>
<comment type="subcellular location">
    <subcellularLocation>
        <location evidence="1">Nucleus</location>
    </subcellularLocation>
</comment>
<dbReference type="Proteomes" id="UP000218811">
    <property type="component" value="Unassembled WGS sequence"/>
</dbReference>
<evidence type="ECO:0000256" key="4">
    <source>
        <dbReference type="SAM" id="MobiDB-lite"/>
    </source>
</evidence>
<keyword evidence="7" id="KW-1185">Reference proteome</keyword>
<evidence type="ECO:0000256" key="2">
    <source>
        <dbReference type="ARBA" id="ARBA00022763"/>
    </source>
</evidence>
<evidence type="ECO:0000313" key="6">
    <source>
        <dbReference type="EMBL" id="PCH37485.1"/>
    </source>
</evidence>
<organism evidence="6 7">
    <name type="scientific">Wolfiporia cocos (strain MD-104)</name>
    <name type="common">Brown rot fungus</name>
    <dbReference type="NCBI Taxonomy" id="742152"/>
    <lineage>
        <taxon>Eukaryota</taxon>
        <taxon>Fungi</taxon>
        <taxon>Dikarya</taxon>
        <taxon>Basidiomycota</taxon>
        <taxon>Agaricomycotina</taxon>
        <taxon>Agaricomycetes</taxon>
        <taxon>Polyporales</taxon>
        <taxon>Phaeolaceae</taxon>
        <taxon>Wolfiporia</taxon>
    </lineage>
</organism>
<evidence type="ECO:0000259" key="5">
    <source>
        <dbReference type="Pfam" id="PF08573"/>
    </source>
</evidence>
<evidence type="ECO:0000313" key="7">
    <source>
        <dbReference type="Proteomes" id="UP000218811"/>
    </source>
</evidence>
<sequence length="181" mass="21076">MHGVRIAERRRRAGGSAGKTVNELYAIDPARNEGRDYQFSDVVRNKAQRRHLDAEDCECCRDYYEAVGPLPPRLQPPLWRSPEGTPTKLAHKHKHLPARAPDFDAEQQQQQQQREIASHRQQISRHRQQWERSKTPPGYWEIGFPNTQEAAEINERARKMHEEKLAKIEQEAGCVFCFLRA</sequence>
<evidence type="ECO:0000256" key="1">
    <source>
        <dbReference type="ARBA" id="ARBA00004123"/>
    </source>
</evidence>
<dbReference type="OrthoDB" id="5801062at2759"/>
<dbReference type="AlphaFoldDB" id="A0A2H3J765"/>